<protein>
    <recommendedName>
        <fullName evidence="3">4-alpha-glucanotransferase</fullName>
    </recommendedName>
</protein>
<evidence type="ECO:0000313" key="2">
    <source>
        <dbReference type="Proteomes" id="UP000825072"/>
    </source>
</evidence>
<sequence length="84" mass="9193">MSLTNPHLATLADYFGIARDYHDWKGQYIEVGEVTVIAVLDGLGIDASTPERAERACHKVANRAWVASDAARNRRLTRGPGGSR</sequence>
<evidence type="ECO:0008006" key="3">
    <source>
        <dbReference type="Google" id="ProtNLM"/>
    </source>
</evidence>
<organism evidence="1 2">
    <name type="scientific">Cutibacterium modestum</name>
    <dbReference type="NCBI Taxonomy" id="2559073"/>
    <lineage>
        <taxon>Bacteria</taxon>
        <taxon>Bacillati</taxon>
        <taxon>Actinomycetota</taxon>
        <taxon>Actinomycetes</taxon>
        <taxon>Propionibacteriales</taxon>
        <taxon>Propionibacteriaceae</taxon>
        <taxon>Cutibacterium</taxon>
    </lineage>
</organism>
<dbReference type="Proteomes" id="UP000825072">
    <property type="component" value="Chromosome 1"/>
</dbReference>
<dbReference type="AlphaFoldDB" id="A0AAD1NWR9"/>
<reference evidence="1" key="1">
    <citation type="submission" date="2021-06" db="EMBL/GenBank/DDBJ databases">
        <title>Genome sequence of Cutibacterium modestum strain KB17-24694.</title>
        <authorList>
            <person name="Dekio I."/>
            <person name="Asahina A."/>
            <person name="Nishida M."/>
        </authorList>
    </citation>
    <scope>NUCLEOTIDE SEQUENCE</scope>
    <source>
        <strain evidence="1">KB17-24694</strain>
    </source>
</reference>
<proteinExistence type="predicted"/>
<gene>
    <name evidence="1" type="ORF">KB1_18110</name>
</gene>
<dbReference type="EMBL" id="AP024747">
    <property type="protein sequence ID" value="BCY25821.1"/>
    <property type="molecule type" value="Genomic_DNA"/>
</dbReference>
<evidence type="ECO:0000313" key="1">
    <source>
        <dbReference type="EMBL" id="BCY25821.1"/>
    </source>
</evidence>
<name>A0AAD1NWR9_9ACTN</name>
<accession>A0AAD1NWR9</accession>